<comment type="caution">
    <text evidence="1">The sequence shown here is derived from an EMBL/GenBank/DDBJ whole genome shotgun (WGS) entry which is preliminary data.</text>
</comment>
<accession>A0ACC0IHD0</accession>
<sequence length="88" mass="9839">MDTWKALVIHGDGFFLGVQTCKYQLKLQGEKTGRKGYLSIATEGELRKAGGDTLEFHKCHYFVKGGILMIMSLARWNQIIDYAIDGVG</sequence>
<organism evidence="1 2">
    <name type="scientific">Camellia lanceoleosa</name>
    <dbReference type="NCBI Taxonomy" id="1840588"/>
    <lineage>
        <taxon>Eukaryota</taxon>
        <taxon>Viridiplantae</taxon>
        <taxon>Streptophyta</taxon>
        <taxon>Embryophyta</taxon>
        <taxon>Tracheophyta</taxon>
        <taxon>Spermatophyta</taxon>
        <taxon>Magnoliopsida</taxon>
        <taxon>eudicotyledons</taxon>
        <taxon>Gunneridae</taxon>
        <taxon>Pentapetalae</taxon>
        <taxon>asterids</taxon>
        <taxon>Ericales</taxon>
        <taxon>Theaceae</taxon>
        <taxon>Camellia</taxon>
    </lineage>
</organism>
<proteinExistence type="predicted"/>
<protein>
    <submittedName>
        <fullName evidence="1">CBL-interacting protein kinase 23</fullName>
    </submittedName>
</protein>
<evidence type="ECO:0000313" key="1">
    <source>
        <dbReference type="EMBL" id="KAI8024787.1"/>
    </source>
</evidence>
<reference evidence="1 2" key="1">
    <citation type="journal article" date="2022" name="Plant J.">
        <title>Chromosome-level genome of Camellia lanceoleosa provides a valuable resource for understanding genome evolution and self-incompatibility.</title>
        <authorList>
            <person name="Gong W."/>
            <person name="Xiao S."/>
            <person name="Wang L."/>
            <person name="Liao Z."/>
            <person name="Chang Y."/>
            <person name="Mo W."/>
            <person name="Hu G."/>
            <person name="Li W."/>
            <person name="Zhao G."/>
            <person name="Zhu H."/>
            <person name="Hu X."/>
            <person name="Ji K."/>
            <person name="Xiang X."/>
            <person name="Song Q."/>
            <person name="Yuan D."/>
            <person name="Jin S."/>
            <person name="Zhang L."/>
        </authorList>
    </citation>
    <scope>NUCLEOTIDE SEQUENCE [LARGE SCALE GENOMIC DNA]</scope>
    <source>
        <strain evidence="1">SQ_2022a</strain>
    </source>
</reference>
<evidence type="ECO:0000313" key="2">
    <source>
        <dbReference type="Proteomes" id="UP001060215"/>
    </source>
</evidence>
<name>A0ACC0IHD0_9ERIC</name>
<keyword evidence="1" id="KW-0808">Transferase</keyword>
<dbReference type="Proteomes" id="UP001060215">
    <property type="component" value="Chromosome 3"/>
</dbReference>
<keyword evidence="1" id="KW-0418">Kinase</keyword>
<dbReference type="EMBL" id="CM045760">
    <property type="protein sequence ID" value="KAI8024787.1"/>
    <property type="molecule type" value="Genomic_DNA"/>
</dbReference>
<gene>
    <name evidence="1" type="ORF">LOK49_LG02G01398</name>
</gene>
<keyword evidence="2" id="KW-1185">Reference proteome</keyword>